<evidence type="ECO:0000313" key="3">
    <source>
        <dbReference type="Proteomes" id="UP001147747"/>
    </source>
</evidence>
<gene>
    <name evidence="2" type="ORF">N7509_012265</name>
</gene>
<dbReference type="EMBL" id="JAPZBU010000011">
    <property type="protein sequence ID" value="KAJ5379146.1"/>
    <property type="molecule type" value="Genomic_DNA"/>
</dbReference>
<evidence type="ECO:0000313" key="2">
    <source>
        <dbReference type="EMBL" id="KAJ5379146.1"/>
    </source>
</evidence>
<dbReference type="RefSeq" id="XP_056482932.1">
    <property type="nucleotide sequence ID" value="XM_056636902.1"/>
</dbReference>
<feature type="region of interest" description="Disordered" evidence="1">
    <location>
        <begin position="33"/>
        <end position="84"/>
    </location>
</feature>
<proteinExistence type="predicted"/>
<evidence type="ECO:0000256" key="1">
    <source>
        <dbReference type="SAM" id="MobiDB-lite"/>
    </source>
</evidence>
<sequence length="84" mass="9921">MPLVSDRVPLGEPTVAEIRAQHEWEREEVMAAERAEERCSQHGEEQLDVGQEHQDARERYAVFQDRLRQLREEHRDESPSPDRS</sequence>
<protein>
    <submittedName>
        <fullName evidence="2">Uncharacterized protein</fullName>
    </submittedName>
</protein>
<comment type="caution">
    <text evidence="2">The sequence shown here is derived from an EMBL/GenBank/DDBJ whole genome shotgun (WGS) entry which is preliminary data.</text>
</comment>
<keyword evidence="3" id="KW-1185">Reference proteome</keyword>
<reference evidence="2" key="2">
    <citation type="journal article" date="2023" name="IMA Fungus">
        <title>Comparative genomic study of the Penicillium genus elucidates a diverse pangenome and 15 lateral gene transfer events.</title>
        <authorList>
            <person name="Petersen C."/>
            <person name="Sorensen T."/>
            <person name="Nielsen M.R."/>
            <person name="Sondergaard T.E."/>
            <person name="Sorensen J.L."/>
            <person name="Fitzpatrick D.A."/>
            <person name="Frisvad J.C."/>
            <person name="Nielsen K.L."/>
        </authorList>
    </citation>
    <scope>NUCLEOTIDE SEQUENCE</scope>
    <source>
        <strain evidence="2">IBT 29677</strain>
    </source>
</reference>
<dbReference type="AlphaFoldDB" id="A0A9W9SIA5"/>
<reference evidence="2" key="1">
    <citation type="submission" date="2022-12" db="EMBL/GenBank/DDBJ databases">
        <authorList>
            <person name="Petersen C."/>
        </authorList>
    </citation>
    <scope>NUCLEOTIDE SEQUENCE</scope>
    <source>
        <strain evidence="2">IBT 29677</strain>
    </source>
</reference>
<dbReference type="GeneID" id="81375882"/>
<accession>A0A9W9SIA5</accession>
<dbReference type="Proteomes" id="UP001147747">
    <property type="component" value="Unassembled WGS sequence"/>
</dbReference>
<name>A0A9W9SIA5_9EURO</name>
<organism evidence="2 3">
    <name type="scientific">Penicillium cosmopolitanum</name>
    <dbReference type="NCBI Taxonomy" id="1131564"/>
    <lineage>
        <taxon>Eukaryota</taxon>
        <taxon>Fungi</taxon>
        <taxon>Dikarya</taxon>
        <taxon>Ascomycota</taxon>
        <taxon>Pezizomycotina</taxon>
        <taxon>Eurotiomycetes</taxon>
        <taxon>Eurotiomycetidae</taxon>
        <taxon>Eurotiales</taxon>
        <taxon>Aspergillaceae</taxon>
        <taxon>Penicillium</taxon>
    </lineage>
</organism>